<proteinExistence type="predicted"/>
<protein>
    <submittedName>
        <fullName evidence="1">Uncharacterized protein</fullName>
    </submittedName>
</protein>
<gene>
    <name evidence="1" type="ORF">UY82_C0009G0005</name>
</gene>
<name>A0A0G2A7H8_9BACT</name>
<dbReference type="AlphaFoldDB" id="A0A0G2A7H8"/>
<evidence type="ECO:0000313" key="2">
    <source>
        <dbReference type="Proteomes" id="UP000033865"/>
    </source>
</evidence>
<comment type="caution">
    <text evidence="1">The sequence shown here is derived from an EMBL/GenBank/DDBJ whole genome shotgun (WGS) entry which is preliminary data.</text>
</comment>
<accession>A0A0G2A7H8</accession>
<reference evidence="1 2" key="1">
    <citation type="journal article" date="2015" name="Nature">
        <title>rRNA introns, odd ribosomes, and small enigmatic genomes across a large radiation of phyla.</title>
        <authorList>
            <person name="Brown C.T."/>
            <person name="Hug L.A."/>
            <person name="Thomas B.C."/>
            <person name="Sharon I."/>
            <person name="Castelle C.J."/>
            <person name="Singh A."/>
            <person name="Wilkins M.J."/>
            <person name="Williams K.H."/>
            <person name="Banfield J.F."/>
        </authorList>
    </citation>
    <scope>NUCLEOTIDE SEQUENCE [LARGE SCALE GENOMIC DNA]</scope>
</reference>
<dbReference type="Proteomes" id="UP000033865">
    <property type="component" value="Unassembled WGS sequence"/>
</dbReference>
<sequence length="600" mass="67472">MLVTNVEGTAFKPPKLFFALQDQPHAAAVVNALKDWHDQITWEPSRGDVEFRVFKSEAEIAAVFENGCTPAEAVVIFDGQTSKRFTYAATGRDGTTIPPWARGTQWGVVVGRAIGEHTRNCAQQVMADMLGPNGFEVRINDGHFPWGNRRKGERPPQHIKLPEPTREILERLQMGPNLLEGAHGDFVNMLPHGSRISWIRVPGEAATYPQDAMERRLRAIAAFERASCAVLAEHPEVHPLLMAGVHLPDPWLETCYLKPQSANGPVTSWSVRRPDMHVCGARLVASENDEMPGGFTDLYHVDQAYGLHRNEWNACLSWLHQDGALVFVVSSDWSAPYITSTRWLVEELRRRGFDTRMVTTDRLEDIKITNGGVKLDGERVGTIWRQFPVFETQGLLADLVRAAQEGKVRMVPEFAHFGNKSWFALFHQFEDAFRRHLTDEDFATLMELLPESHLVVHGQDCFPFTVAGFSIENLQSLRDLPKEARDLLVLKITGANNLSARSLGVLVGAAQSEDTWRVWLSERQARQQPFIVQRRFDTSVETLAVLNTRTNAAEAFRCRVLLRPWVVGGKLVSSHNCATPHWTTKVHGMVDMAVQPVVYV</sequence>
<organism evidence="1 2">
    <name type="scientific">Candidatus Uhrbacteria bacterium GW2011_GWC2_53_7</name>
    <dbReference type="NCBI Taxonomy" id="1618986"/>
    <lineage>
        <taxon>Bacteria</taxon>
        <taxon>Candidatus Uhriibacteriota</taxon>
    </lineage>
</organism>
<evidence type="ECO:0000313" key="1">
    <source>
        <dbReference type="EMBL" id="KKW36872.1"/>
    </source>
</evidence>
<dbReference type="EMBL" id="LCRN01000009">
    <property type="protein sequence ID" value="KKW36872.1"/>
    <property type="molecule type" value="Genomic_DNA"/>
</dbReference>